<sequence>MDFKKENNRIYLEDDKGDTLAEITFPFLDKDLVTINKTFVSPALRGQGMAGKLMQEAVDTIESKGWKAEAQCSYAKKWLEKHPEKNFLFIK</sequence>
<accession>A0A1H8G447</accession>
<reference evidence="2 3" key="1">
    <citation type="submission" date="2016-10" db="EMBL/GenBank/DDBJ databases">
        <authorList>
            <person name="de Groot N.N."/>
        </authorList>
    </citation>
    <scope>NUCLEOTIDE SEQUENCE [LARGE SCALE GENOMIC DNA]</scope>
    <source>
        <strain evidence="2 3">Calf135</strain>
    </source>
</reference>
<dbReference type="PANTHER" id="PTHR31435">
    <property type="entry name" value="PROTEIN NATD1"/>
    <property type="match status" value="1"/>
</dbReference>
<gene>
    <name evidence="2" type="ORF">SAMN05216454_10352</name>
</gene>
<organism evidence="2 3">
    <name type="scientific">Peptostreptococcus russellii</name>
    <dbReference type="NCBI Taxonomy" id="215200"/>
    <lineage>
        <taxon>Bacteria</taxon>
        <taxon>Bacillati</taxon>
        <taxon>Bacillota</taxon>
        <taxon>Clostridia</taxon>
        <taxon>Peptostreptococcales</taxon>
        <taxon>Peptostreptococcaceae</taxon>
        <taxon>Peptostreptococcus</taxon>
    </lineage>
</organism>
<dbReference type="PANTHER" id="PTHR31435:SF10">
    <property type="entry name" value="BSR4717 PROTEIN"/>
    <property type="match status" value="1"/>
</dbReference>
<dbReference type="EMBL" id="FODF01000003">
    <property type="protein sequence ID" value="SEN38669.1"/>
    <property type="molecule type" value="Genomic_DNA"/>
</dbReference>
<dbReference type="RefSeq" id="WP_091974463.1">
    <property type="nucleotide sequence ID" value="NZ_CAUWDX010000010.1"/>
</dbReference>
<dbReference type="Pfam" id="PF14542">
    <property type="entry name" value="Acetyltransf_CG"/>
    <property type="match status" value="1"/>
</dbReference>
<dbReference type="Gene3D" id="3.40.630.30">
    <property type="match status" value="1"/>
</dbReference>
<dbReference type="CDD" id="cd04301">
    <property type="entry name" value="NAT_SF"/>
    <property type="match status" value="1"/>
</dbReference>
<dbReference type="AlphaFoldDB" id="A0A1H8G447"/>
<evidence type="ECO:0000259" key="1">
    <source>
        <dbReference type="PROSITE" id="PS51729"/>
    </source>
</evidence>
<dbReference type="InterPro" id="IPR031165">
    <property type="entry name" value="GNAT_YJDJ"/>
</dbReference>
<keyword evidence="3" id="KW-1185">Reference proteome</keyword>
<protein>
    <recommendedName>
        <fullName evidence="1">N-acetyltransferase domain-containing protein</fullName>
    </recommendedName>
</protein>
<dbReference type="OrthoDB" id="9793389at2"/>
<evidence type="ECO:0000313" key="3">
    <source>
        <dbReference type="Proteomes" id="UP000199512"/>
    </source>
</evidence>
<dbReference type="SUPFAM" id="SSF55729">
    <property type="entry name" value="Acyl-CoA N-acyltransferases (Nat)"/>
    <property type="match status" value="1"/>
</dbReference>
<dbReference type="InterPro" id="IPR016181">
    <property type="entry name" value="Acyl_CoA_acyltransferase"/>
</dbReference>
<proteinExistence type="predicted"/>
<dbReference type="STRING" id="215200.SAMN05216454_10352"/>
<feature type="domain" description="N-acetyltransferase" evidence="1">
    <location>
        <begin position="2"/>
        <end position="90"/>
    </location>
</feature>
<name>A0A1H8G447_9FIRM</name>
<dbReference type="PROSITE" id="PS51729">
    <property type="entry name" value="GNAT_YJDJ"/>
    <property type="match status" value="1"/>
</dbReference>
<dbReference type="InterPro" id="IPR045057">
    <property type="entry name" value="Gcn5-rel_NAT"/>
</dbReference>
<evidence type="ECO:0000313" key="2">
    <source>
        <dbReference type="EMBL" id="SEN38669.1"/>
    </source>
</evidence>
<dbReference type="Proteomes" id="UP000199512">
    <property type="component" value="Unassembled WGS sequence"/>
</dbReference>